<evidence type="ECO:0000313" key="2">
    <source>
        <dbReference type="EMBL" id="VDO50957.1"/>
    </source>
</evidence>
<evidence type="ECO:0000313" key="3">
    <source>
        <dbReference type="Proteomes" id="UP000268014"/>
    </source>
</evidence>
<reference evidence="2 3" key="2">
    <citation type="submission" date="2018-11" db="EMBL/GenBank/DDBJ databases">
        <authorList>
            <consortium name="Pathogen Informatics"/>
        </authorList>
    </citation>
    <scope>NUCLEOTIDE SEQUENCE [LARGE SCALE GENOMIC DNA]</scope>
    <source>
        <strain evidence="2 3">MHpl1</strain>
    </source>
</reference>
<feature type="compositionally biased region" description="Low complexity" evidence="1">
    <location>
        <begin position="44"/>
        <end position="55"/>
    </location>
</feature>
<accession>A0A0N4WR01</accession>
<dbReference type="WBParaSite" id="HPLM_0001389001-mRNA-1">
    <property type="protein sequence ID" value="HPLM_0001389001-mRNA-1"/>
    <property type="gene ID" value="HPLM_0001389001"/>
</dbReference>
<dbReference type="AlphaFoldDB" id="A0A0N4WR01"/>
<name>A0A0N4WR01_HAEPC</name>
<evidence type="ECO:0000256" key="1">
    <source>
        <dbReference type="SAM" id="MobiDB-lite"/>
    </source>
</evidence>
<proteinExistence type="predicted"/>
<organism evidence="4">
    <name type="scientific">Haemonchus placei</name>
    <name type="common">Barber's pole worm</name>
    <dbReference type="NCBI Taxonomy" id="6290"/>
    <lineage>
        <taxon>Eukaryota</taxon>
        <taxon>Metazoa</taxon>
        <taxon>Ecdysozoa</taxon>
        <taxon>Nematoda</taxon>
        <taxon>Chromadorea</taxon>
        <taxon>Rhabditida</taxon>
        <taxon>Rhabditina</taxon>
        <taxon>Rhabditomorpha</taxon>
        <taxon>Strongyloidea</taxon>
        <taxon>Trichostrongylidae</taxon>
        <taxon>Haemonchus</taxon>
    </lineage>
</organism>
<evidence type="ECO:0000313" key="4">
    <source>
        <dbReference type="WBParaSite" id="HPLM_0001389001-mRNA-1"/>
    </source>
</evidence>
<sequence length="68" mass="7054">MVGELRSRPESRLRIPGRCILDKSGRPLPRLGENRGESGMPPSVEADALAEADNAGGDGGVAGPDEVN</sequence>
<keyword evidence="3" id="KW-1185">Reference proteome</keyword>
<protein>
    <submittedName>
        <fullName evidence="2 4">Uncharacterized protein</fullName>
    </submittedName>
</protein>
<feature type="region of interest" description="Disordered" evidence="1">
    <location>
        <begin position="20"/>
        <end position="68"/>
    </location>
</feature>
<dbReference type="Proteomes" id="UP000268014">
    <property type="component" value="Unassembled WGS sequence"/>
</dbReference>
<reference evidence="4" key="1">
    <citation type="submission" date="2017-02" db="UniProtKB">
        <authorList>
            <consortium name="WormBaseParasite"/>
        </authorList>
    </citation>
    <scope>IDENTIFICATION</scope>
</reference>
<dbReference type="EMBL" id="UZAF01018371">
    <property type="protein sequence ID" value="VDO50957.1"/>
    <property type="molecule type" value="Genomic_DNA"/>
</dbReference>
<gene>
    <name evidence="2" type="ORF">HPLM_LOCUS13882</name>
</gene>